<dbReference type="SMART" id="SM00903">
    <property type="entry name" value="Flavin_Reduct"/>
    <property type="match status" value="1"/>
</dbReference>
<dbReference type="AlphaFoldDB" id="A0ABD7V2P2"/>
<gene>
    <name evidence="2" type="ORF">NCTC8139_01997</name>
</gene>
<dbReference type="InterPro" id="IPR002563">
    <property type="entry name" value="Flavin_Rdtase-like_dom"/>
</dbReference>
<dbReference type="GO" id="GO:0016646">
    <property type="term" value="F:oxidoreductase activity, acting on the CH-NH group of donors, NAD or NADP as acceptor"/>
    <property type="evidence" value="ECO:0007669"/>
    <property type="project" value="UniProtKB-ARBA"/>
</dbReference>
<dbReference type="EMBL" id="CAACYD010000006">
    <property type="protein sequence ID" value="VFA88452.1"/>
    <property type="molecule type" value="Genomic_DNA"/>
</dbReference>
<dbReference type="PANTHER" id="PTHR43812">
    <property type="entry name" value="BLR2425 PROTEIN"/>
    <property type="match status" value="1"/>
</dbReference>
<dbReference type="SUPFAM" id="SSF50475">
    <property type="entry name" value="FMN-binding split barrel"/>
    <property type="match status" value="1"/>
</dbReference>
<dbReference type="Gene3D" id="2.30.110.10">
    <property type="entry name" value="Electron Transport, Fmn-binding Protein, Chain A"/>
    <property type="match status" value="1"/>
</dbReference>
<comment type="caution">
    <text evidence="2">The sequence shown here is derived from an EMBL/GenBank/DDBJ whole genome shotgun (WGS) entry which is preliminary data.</text>
</comment>
<feature type="domain" description="Flavin reductase like" evidence="1">
    <location>
        <begin position="22"/>
        <end position="176"/>
    </location>
</feature>
<dbReference type="RefSeq" id="WP_006901493.1">
    <property type="nucleotide sequence ID" value="NZ_CAACYD010000006.1"/>
</dbReference>
<proteinExistence type="predicted"/>
<accession>A0ABD7V2P2</accession>
<protein>
    <submittedName>
        <fullName evidence="2">Flavin reductase like domain</fullName>
    </submittedName>
</protein>
<dbReference type="InterPro" id="IPR012349">
    <property type="entry name" value="Split_barrel_FMN-bd"/>
</dbReference>
<evidence type="ECO:0000313" key="2">
    <source>
        <dbReference type="EMBL" id="VFA88452.1"/>
    </source>
</evidence>
<sequence>MTGYHSYAPSEGHGLAHDPLNAIIAPRPIGWISTVSPEGVRNLAPYSFFNLFNYVPPIVAFSSVGWKDTVANAKATGEFVWNLATDELGEQMNATSAAIPADADEFELSGLTARDSDIVAVPRVAESPVSFECRVTECFQLRSAAGDPVDTWMTLGEVVKVHISNELLGEDRTYRTAAARPLLRAGGLGDYFLPSDEHHRFMKRPKPLSR</sequence>
<dbReference type="GeneID" id="60750005"/>
<organism evidence="2 3">
    <name type="scientific">Gordonia paraffinivorans</name>
    <dbReference type="NCBI Taxonomy" id="175628"/>
    <lineage>
        <taxon>Bacteria</taxon>
        <taxon>Bacillati</taxon>
        <taxon>Actinomycetota</taxon>
        <taxon>Actinomycetes</taxon>
        <taxon>Mycobacteriales</taxon>
        <taxon>Gordoniaceae</taxon>
        <taxon>Gordonia</taxon>
    </lineage>
</organism>
<reference evidence="2 3" key="1">
    <citation type="submission" date="2019-02" db="EMBL/GenBank/DDBJ databases">
        <authorList>
            <consortium name="Pathogen Informatics"/>
        </authorList>
    </citation>
    <scope>NUCLEOTIDE SEQUENCE [LARGE SCALE GENOMIC DNA]</scope>
    <source>
        <strain evidence="2 3">3012STDY6756503</strain>
    </source>
</reference>
<evidence type="ECO:0000313" key="3">
    <source>
        <dbReference type="Proteomes" id="UP000360750"/>
    </source>
</evidence>
<evidence type="ECO:0000259" key="1">
    <source>
        <dbReference type="SMART" id="SM00903"/>
    </source>
</evidence>
<dbReference type="Pfam" id="PF01613">
    <property type="entry name" value="Flavin_Reduct"/>
    <property type="match status" value="1"/>
</dbReference>
<name>A0ABD7V2P2_9ACTN</name>
<dbReference type="Proteomes" id="UP000360750">
    <property type="component" value="Unassembled WGS sequence"/>
</dbReference>
<dbReference type="PANTHER" id="PTHR43812:SF2">
    <property type="entry name" value="FLAVIN REDUCTASE LIKE DOMAIN-CONTAINING PROTEIN"/>
    <property type="match status" value="1"/>
</dbReference>